<keyword evidence="2" id="KW-1185">Reference proteome</keyword>
<gene>
    <name evidence="1" type="ORF">DKZ56_10360</name>
</gene>
<protein>
    <submittedName>
        <fullName evidence="1">Uncharacterized protein</fullName>
    </submittedName>
</protein>
<dbReference type="KEGG" id="uth:DKZ56_10360"/>
<accession>A0A4P6USE1</accession>
<evidence type="ECO:0000313" key="1">
    <source>
        <dbReference type="EMBL" id="QBK26229.1"/>
    </source>
</evidence>
<reference evidence="1 2" key="1">
    <citation type="submission" date="2019-02" db="EMBL/GenBank/DDBJ databases">
        <title>Ureibacillus thermophilus.</title>
        <authorList>
            <person name="Sunny J.S."/>
            <person name="Natarajan A."/>
            <person name="Saleena L.M."/>
        </authorList>
    </citation>
    <scope>NUCLEOTIDE SEQUENCE [LARGE SCALE GENOMIC DNA]</scope>
    <source>
        <strain evidence="1 2">LM102</strain>
    </source>
</reference>
<evidence type="ECO:0000313" key="2">
    <source>
        <dbReference type="Proteomes" id="UP000291151"/>
    </source>
</evidence>
<dbReference type="EMBL" id="CP036528">
    <property type="protein sequence ID" value="QBK26229.1"/>
    <property type="molecule type" value="Genomic_DNA"/>
</dbReference>
<dbReference type="RefSeq" id="WP_208649919.1">
    <property type="nucleotide sequence ID" value="NZ_CP036528.1"/>
</dbReference>
<dbReference type="AlphaFoldDB" id="A0A4P6USE1"/>
<sequence>MHKYLELEFGDSIAVTGNGFSNTQGIFVAFQENLLVWIAVVSGVVRLLSTDITNLSIAKL</sequence>
<dbReference type="Proteomes" id="UP000291151">
    <property type="component" value="Chromosome"/>
</dbReference>
<organism evidence="1 2">
    <name type="scientific">Ureibacillus thermophilus</name>
    <dbReference type="NCBI Taxonomy" id="367743"/>
    <lineage>
        <taxon>Bacteria</taxon>
        <taxon>Bacillati</taxon>
        <taxon>Bacillota</taxon>
        <taxon>Bacilli</taxon>
        <taxon>Bacillales</taxon>
        <taxon>Caryophanaceae</taxon>
        <taxon>Ureibacillus</taxon>
    </lineage>
</organism>
<proteinExistence type="predicted"/>
<name>A0A4P6USE1_9BACL</name>